<feature type="domain" description="Helicase C-terminal" evidence="14">
    <location>
        <begin position="1715"/>
        <end position="1863"/>
    </location>
</feature>
<proteinExistence type="inferred from homology"/>
<evidence type="ECO:0000259" key="14">
    <source>
        <dbReference type="PROSITE" id="PS51194"/>
    </source>
</evidence>
<keyword evidence="3" id="KW-0677">Repeat</keyword>
<keyword evidence="8" id="KW-0238">DNA-binding</keyword>
<evidence type="ECO:0000313" key="15">
    <source>
        <dbReference type="EMBL" id="CCG22214.1"/>
    </source>
</evidence>
<dbReference type="SUPFAM" id="SSF52540">
    <property type="entry name" value="P-loop containing nucleoside triphosphate hydrolases"/>
    <property type="match status" value="2"/>
</dbReference>
<feature type="region of interest" description="Disordered" evidence="12">
    <location>
        <begin position="1886"/>
        <end position="1909"/>
    </location>
</feature>
<comment type="subcellular location">
    <subcellularLocation>
        <location evidence="1">Nucleus</location>
    </subcellularLocation>
</comment>
<reference evidence="15 16" key="1">
    <citation type="journal article" date="2012" name="PLoS ONE">
        <title>Sequence and analysis of the genome of the pathogenic yeast Candida orthopsilosis.</title>
        <authorList>
            <person name="Riccombeni A."/>
            <person name="Vidanes G."/>
            <person name="Proux-Wera E."/>
            <person name="Wolfe K.H."/>
            <person name="Butler G."/>
        </authorList>
    </citation>
    <scope>NUCLEOTIDE SEQUENCE [LARGE SCALE GENOMIC DNA]</scope>
    <source>
        <strain evidence="15 16">Co 90-125</strain>
    </source>
</reference>
<evidence type="ECO:0000256" key="6">
    <source>
        <dbReference type="ARBA" id="ARBA00022806"/>
    </source>
</evidence>
<dbReference type="InterPro" id="IPR011989">
    <property type="entry name" value="ARM-like"/>
</dbReference>
<dbReference type="InterPro" id="IPR016024">
    <property type="entry name" value="ARM-type_fold"/>
</dbReference>
<evidence type="ECO:0000256" key="3">
    <source>
        <dbReference type="ARBA" id="ARBA00022737"/>
    </source>
</evidence>
<evidence type="ECO:0000259" key="13">
    <source>
        <dbReference type="PROSITE" id="PS51192"/>
    </source>
</evidence>
<dbReference type="CDD" id="cd17999">
    <property type="entry name" value="DEXHc_Mot1"/>
    <property type="match status" value="1"/>
</dbReference>
<dbReference type="GeneID" id="14538523"/>
<sequence length="1954" mass="218157">MSRLDRLVVLLETGSTSFIRNTAADQLSDLAKAHPEDILNLLARVCPFFKSPKWETRIAAARAFGGIVNNAPLWDPNSQEQIKQENDAETLVKREVEDSLAYETKNFIKQEAHEEVKIKIEQDLELNKLDDSISNLLSFNNFDLNELIKSGTTLLASKSDNTLNCDDEVSEDDRTLIGRIKRHRASILPKQESLDADADADVESAANTGDSTKIKTEPSSDPLIKQEPLYGYADELVSSDASTPNTSRPSLDTPSKPVSSARLKAIQKRKAKFNAKSGSNKLKQVDISQSSISRQMVENGDVMDIDSDNNGNTHPQFDLTSQQGGEKLVVEAKVEEISPLLSLHNKVTGLIWLFQGVYELLLADLFDDKWEIRHGAALGLRELIRVHGKGAGRIMNKTKEENDHNNALTLEDLAVRLCILFVLDRFGDYVSDTVVAPVRESSAQTLAALLIHLDDKTVIKTFDCLYTMTLQEGLPPPKCWEAKHGGMLGVRYLVSVRTDVLLNKPDMFDRVLNMVLHGLQESDDDVQSVAALTLTPIASEVVSTRKTVIQSLLSVIWDCLVNLRDDLSASIGSVMDLLAKLCSHKEVIDIIQRDAAKDDRYSFKHLVPRLYPFLRHSITNVRKAVLRTILEFLSITEENITKTWIDTKTIRLIFQNLLVEQNSDVLQLSITVYSRLLEEINKYNMDLDNLFVVQSSDLLTLTLTPIGIARSNFQMDTRLIMRPSGQMVGSLDEDEDSRRRRLKKRGRQQSQAQEPITVEDNGIPMEDLKINIDAPVYKGDVMLIGFEKMIATRCAAASAFGKTLVLIKDQTTLSQVLQNLSLYFDSPFETSRLLSAFIVEEFATSAKDQEHKPDEATIAILADTLTSTLQNPTTLPYFRELIPSLKAVRTSCLQLFDCFVSTARLSPSKIPQIPILVQGETDAGPNAFTLESAEKITGDVFEKLKKSLSNNHRLVANQALEDAKHRVTLAVDECKSLINSKSTAILASYAGAALALSGIPKKLNPIIKSLMESIKLEDSLVLQKKSVFSVGSLIRQLNETGKRNVADKIIKNLCAFLCVDTAEVPEFHHNVGFKTNILSLRKEEGASDHADAAAHERAVHEARIKRRGALLVLEEIILIYKENLFTEVPKLKELMIGPLKELATSNSDEIVRDEFKGQSIIDALGILKALLPKIDKSLHPEITEHLELLLPGLKSEYSVFRYSTAKCFATICSVAPTKAFTFLVNSILPMLKNAGSIIERQGAIETIYHISAVMGASILPYVMFLIVPVLGRMSDSDHDVRVLATTTFASIIKLVPLEAGIPDPEDMPQELLEGRERERDFISQMMDPTKIKSFDLPVSIKATLRKYQQEGVNWLAFLNKYHLHGILCDDMGLGKTLQTICIISSDHHIRAEKYAETGAVEYRRLPSLVICPPSLTGHWEQEINQYAPFMKVLVYAGNPSIRTPLRSQLPHVDVVVTSYDVSRNDVEYLSSLDYNYCVLDEGHIIKNANSKLSKSVKQIRAEHRLILSGTPIQNNVLELWSLFDFLMPGFLGTEKVFHEKFAKPIAASRNSKTSSKEQEAGALALESLHKQVLPFMLRRLKEDVLSDLPPKIIQDYYCELSELQKKLYKDFAKNEKESIKNDVSSAEKEGKTHVFQALQYMRKLCNHPALVVSPNHPKYVDVENFLASRNSQLRNIEHSPKLQSLRTLLLECGIGTQDSDYGKSKQKKTNDALMPLEGVISEHRALIFCQLKDMLDIVENDLLKKYLPSVTYMRLDGSTDPRNRQAIVRKFNDDPSIDVLLLTTKVGGLGLNLTGADTVIFVEHDWNPMNDLQAMDRAHRLGQKKVVNVYRLITKDTLEEKIMGLQKFKMNIASTIVNQQNAGLQSMDTNQLLDLFDVDDSGVKMEEGFNNDDSGANGNGNGPGLGNSGANVTEELTGGLTGKAAGAVGELAELWDEKQYEDEYNLDNFIKTLK</sequence>
<dbReference type="SUPFAM" id="SSF48371">
    <property type="entry name" value="ARM repeat"/>
    <property type="match status" value="1"/>
</dbReference>
<evidence type="ECO:0000256" key="9">
    <source>
        <dbReference type="ARBA" id="ARBA00023242"/>
    </source>
</evidence>
<dbReference type="Pfam" id="PF12054">
    <property type="entry name" value="DUF3535"/>
    <property type="match status" value="1"/>
</dbReference>
<keyword evidence="7" id="KW-0067">ATP-binding</keyword>
<dbReference type="InterPro" id="IPR001650">
    <property type="entry name" value="Helicase_C-like"/>
</dbReference>
<keyword evidence="9" id="KW-0539">Nucleus</keyword>
<organism evidence="15 16">
    <name type="scientific">Candida orthopsilosis (strain 90-125)</name>
    <name type="common">Yeast</name>
    <dbReference type="NCBI Taxonomy" id="1136231"/>
    <lineage>
        <taxon>Eukaryota</taxon>
        <taxon>Fungi</taxon>
        <taxon>Dikarya</taxon>
        <taxon>Ascomycota</taxon>
        <taxon>Saccharomycotina</taxon>
        <taxon>Pichiomycetes</taxon>
        <taxon>Debaryomycetaceae</taxon>
        <taxon>Candida/Lodderomyces clade</taxon>
        <taxon>Candida</taxon>
    </lineage>
</organism>
<dbReference type="PANTHER" id="PTHR36498">
    <property type="entry name" value="TATA-BINDING PROTEIN-ASSOCIATED FACTOR 172"/>
    <property type="match status" value="1"/>
</dbReference>
<dbReference type="RefSeq" id="XP_003867651.1">
    <property type="nucleotide sequence ID" value="XM_003867603.1"/>
</dbReference>
<dbReference type="Pfam" id="PF00271">
    <property type="entry name" value="Helicase_C"/>
    <property type="match status" value="1"/>
</dbReference>
<dbReference type="InterPro" id="IPR027417">
    <property type="entry name" value="P-loop_NTPase"/>
</dbReference>
<evidence type="ECO:0000256" key="2">
    <source>
        <dbReference type="ARBA" id="ARBA00007025"/>
    </source>
</evidence>
<protein>
    <recommendedName>
        <fullName evidence="10">TATA-binding protein-associated factor mot1</fullName>
    </recommendedName>
    <alternativeName>
        <fullName evidence="11">Modifier of transcription 1</fullName>
    </alternativeName>
</protein>
<evidence type="ECO:0000256" key="5">
    <source>
        <dbReference type="ARBA" id="ARBA00022801"/>
    </source>
</evidence>
<dbReference type="GO" id="GO:0016887">
    <property type="term" value="F:ATP hydrolysis activity"/>
    <property type="evidence" value="ECO:0007669"/>
    <property type="project" value="InterPro"/>
</dbReference>
<evidence type="ECO:0000256" key="8">
    <source>
        <dbReference type="ARBA" id="ARBA00023125"/>
    </source>
</evidence>
<dbReference type="Gene3D" id="3.40.50.300">
    <property type="entry name" value="P-loop containing nucleotide triphosphate hydrolases"/>
    <property type="match status" value="1"/>
</dbReference>
<feature type="region of interest" description="Disordered" evidence="12">
    <location>
        <begin position="191"/>
        <end position="225"/>
    </location>
</feature>
<dbReference type="InterPro" id="IPR022707">
    <property type="entry name" value="Mot1_central_dom"/>
</dbReference>
<dbReference type="HOGENOM" id="CLU_000315_1_1_1"/>
<evidence type="ECO:0000256" key="7">
    <source>
        <dbReference type="ARBA" id="ARBA00022840"/>
    </source>
</evidence>
<dbReference type="KEGG" id="cot:CORT_0B05060"/>
<evidence type="ECO:0000313" key="16">
    <source>
        <dbReference type="Proteomes" id="UP000005018"/>
    </source>
</evidence>
<feature type="region of interest" description="Disordered" evidence="12">
    <location>
        <begin position="727"/>
        <end position="755"/>
    </location>
</feature>
<gene>
    <name evidence="15" type="ORF">CORT_0B05060</name>
</gene>
<name>H8WZL9_CANO9</name>
<evidence type="ECO:0000256" key="1">
    <source>
        <dbReference type="ARBA" id="ARBA00004123"/>
    </source>
</evidence>
<dbReference type="FunFam" id="3.40.50.300:FF:000428">
    <property type="entry name" value="TATA-binding protein-associated factor 172"/>
    <property type="match status" value="1"/>
</dbReference>
<dbReference type="SMART" id="SM00487">
    <property type="entry name" value="DEXDc"/>
    <property type="match status" value="1"/>
</dbReference>
<evidence type="ECO:0000256" key="10">
    <source>
        <dbReference type="ARBA" id="ARBA00073046"/>
    </source>
</evidence>
<dbReference type="GO" id="GO:0003677">
    <property type="term" value="F:DNA binding"/>
    <property type="evidence" value="ECO:0007669"/>
    <property type="project" value="UniProtKB-KW"/>
</dbReference>
<feature type="domain" description="Helicase ATP-binding" evidence="13">
    <location>
        <begin position="1356"/>
        <end position="1529"/>
    </location>
</feature>
<comment type="similarity">
    <text evidence="2">Belongs to the SNF2/RAD54 helicase family.</text>
</comment>
<keyword evidence="16" id="KW-1185">Reference proteome</keyword>
<evidence type="ECO:0000256" key="12">
    <source>
        <dbReference type="SAM" id="MobiDB-lite"/>
    </source>
</evidence>
<feature type="compositionally biased region" description="Polar residues" evidence="12">
    <location>
        <begin position="239"/>
        <end position="258"/>
    </location>
</feature>
<accession>H8WZL9</accession>
<keyword evidence="5" id="KW-0378">Hydrolase</keyword>
<dbReference type="Gene3D" id="1.25.10.10">
    <property type="entry name" value="Leucine-rich Repeat Variant"/>
    <property type="match status" value="2"/>
</dbReference>
<dbReference type="SMART" id="SM00490">
    <property type="entry name" value="HELICc"/>
    <property type="match status" value="1"/>
</dbReference>
<feature type="compositionally biased region" description="Gly residues" evidence="12">
    <location>
        <begin position="1897"/>
        <end position="1907"/>
    </location>
</feature>
<dbReference type="PROSITE" id="PS51194">
    <property type="entry name" value="HELICASE_CTER"/>
    <property type="match status" value="1"/>
</dbReference>
<dbReference type="GO" id="GO:0017025">
    <property type="term" value="F:TBP-class protein binding"/>
    <property type="evidence" value="ECO:0007669"/>
    <property type="project" value="InterPro"/>
</dbReference>
<keyword evidence="4" id="KW-0547">Nucleotide-binding</keyword>
<keyword evidence="6" id="KW-0347">Helicase</keyword>
<dbReference type="Pfam" id="PF00176">
    <property type="entry name" value="SNF2-rel_dom"/>
    <property type="match status" value="1"/>
</dbReference>
<feature type="region of interest" description="Disordered" evidence="12">
    <location>
        <begin position="238"/>
        <end position="262"/>
    </location>
</feature>
<dbReference type="InterPro" id="IPR049730">
    <property type="entry name" value="SNF2/RAD54-like_C"/>
</dbReference>
<dbReference type="eggNOG" id="KOG0392">
    <property type="taxonomic scope" value="Eukaryota"/>
</dbReference>
<dbReference type="InterPro" id="IPR044078">
    <property type="entry name" value="Mot1_ATP-bd"/>
</dbReference>
<dbReference type="Proteomes" id="UP000005018">
    <property type="component" value="Chromosome 2"/>
</dbReference>
<dbReference type="GO" id="GO:0005634">
    <property type="term" value="C:nucleus"/>
    <property type="evidence" value="ECO:0007669"/>
    <property type="project" value="UniProtKB-SubCell"/>
</dbReference>
<evidence type="ECO:0000256" key="4">
    <source>
        <dbReference type="ARBA" id="ARBA00022741"/>
    </source>
</evidence>
<dbReference type="EMBL" id="HE681720">
    <property type="protein sequence ID" value="CCG22214.1"/>
    <property type="molecule type" value="Genomic_DNA"/>
</dbReference>
<dbReference type="InterPro" id="IPR014001">
    <property type="entry name" value="Helicase_ATP-bd"/>
</dbReference>
<dbReference type="PROSITE" id="PS51192">
    <property type="entry name" value="HELICASE_ATP_BIND_1"/>
    <property type="match status" value="1"/>
</dbReference>
<dbReference type="InterPro" id="IPR044972">
    <property type="entry name" value="Mot1"/>
</dbReference>
<dbReference type="Gene3D" id="3.40.50.10810">
    <property type="entry name" value="Tandem AAA-ATPase domain"/>
    <property type="match status" value="1"/>
</dbReference>
<dbReference type="InterPro" id="IPR038718">
    <property type="entry name" value="SNF2-like_sf"/>
</dbReference>
<dbReference type="CDD" id="cd18793">
    <property type="entry name" value="SF2_C_SNF"/>
    <property type="match status" value="1"/>
</dbReference>
<dbReference type="FunFam" id="3.40.50.10810:FF:000009">
    <property type="entry name" value="B-TFIID TATA-box-binding protein-associated factor 1"/>
    <property type="match status" value="1"/>
</dbReference>
<evidence type="ECO:0000256" key="11">
    <source>
        <dbReference type="ARBA" id="ARBA00081329"/>
    </source>
</evidence>
<dbReference type="GO" id="GO:0004386">
    <property type="term" value="F:helicase activity"/>
    <property type="evidence" value="ECO:0007669"/>
    <property type="project" value="UniProtKB-KW"/>
</dbReference>
<dbReference type="GO" id="GO:0005524">
    <property type="term" value="F:ATP binding"/>
    <property type="evidence" value="ECO:0007669"/>
    <property type="project" value="UniProtKB-KW"/>
</dbReference>
<dbReference type="InterPro" id="IPR000330">
    <property type="entry name" value="SNF2_N"/>
</dbReference>
<dbReference type="OrthoDB" id="10252227at2759"/>
<dbReference type="PANTHER" id="PTHR36498:SF1">
    <property type="entry name" value="TATA-BINDING PROTEIN-ASSOCIATED FACTOR 172"/>
    <property type="match status" value="1"/>
</dbReference>